<dbReference type="EMBL" id="LAZR01055088">
    <property type="protein sequence ID" value="KKK77161.1"/>
    <property type="molecule type" value="Genomic_DNA"/>
</dbReference>
<comment type="caution">
    <text evidence="1">The sequence shown here is derived from an EMBL/GenBank/DDBJ whole genome shotgun (WGS) entry which is preliminary data.</text>
</comment>
<gene>
    <name evidence="1" type="ORF">LCGC14_2856370</name>
</gene>
<organism evidence="1">
    <name type="scientific">marine sediment metagenome</name>
    <dbReference type="NCBI Taxonomy" id="412755"/>
    <lineage>
        <taxon>unclassified sequences</taxon>
        <taxon>metagenomes</taxon>
        <taxon>ecological metagenomes</taxon>
    </lineage>
</organism>
<accession>A0A0F9AXU0</accession>
<proteinExistence type="predicted"/>
<evidence type="ECO:0000313" key="1">
    <source>
        <dbReference type="EMBL" id="KKK77161.1"/>
    </source>
</evidence>
<sequence>MLFENRITLKSKLISHTTVGIRVETLLEKPPQALPLICKYVYMLDDMKFEAWCEKNKEILDGLLSMICVKGIRIMIGNEQVRPSFTIQSDNGMISMPLLDGPVTFIVHRDSVSPKEWTVLVEDPTMAAHAPVS</sequence>
<name>A0A0F9AXU0_9ZZZZ</name>
<protein>
    <submittedName>
        <fullName evidence="1">Uncharacterized protein</fullName>
    </submittedName>
</protein>
<reference evidence="1" key="1">
    <citation type="journal article" date="2015" name="Nature">
        <title>Complex archaea that bridge the gap between prokaryotes and eukaryotes.</title>
        <authorList>
            <person name="Spang A."/>
            <person name="Saw J.H."/>
            <person name="Jorgensen S.L."/>
            <person name="Zaremba-Niedzwiedzka K."/>
            <person name="Martijn J."/>
            <person name="Lind A.E."/>
            <person name="van Eijk R."/>
            <person name="Schleper C."/>
            <person name="Guy L."/>
            <person name="Ettema T.J."/>
        </authorList>
    </citation>
    <scope>NUCLEOTIDE SEQUENCE</scope>
</reference>
<dbReference type="AlphaFoldDB" id="A0A0F9AXU0"/>